<protein>
    <submittedName>
        <fullName evidence="2">Uncharacterized protein</fullName>
    </submittedName>
</protein>
<name>A0A915JXX9_ROMCU</name>
<keyword evidence="1" id="KW-1185">Reference proteome</keyword>
<accession>A0A915JXX9</accession>
<dbReference type="Proteomes" id="UP000887565">
    <property type="component" value="Unplaced"/>
</dbReference>
<sequence>MMSIMLLKLDQKKRESMPISVALYDNFELFLRACDEFFEKLMHPTVAWQLFSLCKRIPSTEKIDCSGKKFQNPWDSVRGKKFELVGTFSAMSYVILLSTDAFGTLVLQQLGQQIDAVSVQPRHHFGQRLRPVTGEFVEPEFGTRHQSGVRLLPRRTQSSEDQMQFFFDRTTWEKRPAGGHFVQYASDAP</sequence>
<evidence type="ECO:0000313" key="1">
    <source>
        <dbReference type="Proteomes" id="UP000887565"/>
    </source>
</evidence>
<dbReference type="AlphaFoldDB" id="A0A915JXX9"/>
<organism evidence="1 2">
    <name type="scientific">Romanomermis culicivorax</name>
    <name type="common">Nematode worm</name>
    <dbReference type="NCBI Taxonomy" id="13658"/>
    <lineage>
        <taxon>Eukaryota</taxon>
        <taxon>Metazoa</taxon>
        <taxon>Ecdysozoa</taxon>
        <taxon>Nematoda</taxon>
        <taxon>Enoplea</taxon>
        <taxon>Dorylaimia</taxon>
        <taxon>Mermithida</taxon>
        <taxon>Mermithoidea</taxon>
        <taxon>Mermithidae</taxon>
        <taxon>Romanomermis</taxon>
    </lineage>
</organism>
<proteinExistence type="predicted"/>
<dbReference type="WBParaSite" id="nRc.2.0.1.t31311-RA">
    <property type="protein sequence ID" value="nRc.2.0.1.t31311-RA"/>
    <property type="gene ID" value="nRc.2.0.1.g31311"/>
</dbReference>
<evidence type="ECO:0000313" key="2">
    <source>
        <dbReference type="WBParaSite" id="nRc.2.0.1.t31311-RA"/>
    </source>
</evidence>
<reference evidence="2" key="1">
    <citation type="submission" date="2022-11" db="UniProtKB">
        <authorList>
            <consortium name="WormBaseParasite"/>
        </authorList>
    </citation>
    <scope>IDENTIFICATION</scope>
</reference>